<organism evidence="3 4">
    <name type="scientific">Colletotrichum destructivum</name>
    <dbReference type="NCBI Taxonomy" id="34406"/>
    <lineage>
        <taxon>Eukaryota</taxon>
        <taxon>Fungi</taxon>
        <taxon>Dikarya</taxon>
        <taxon>Ascomycota</taxon>
        <taxon>Pezizomycotina</taxon>
        <taxon>Sordariomycetes</taxon>
        <taxon>Hypocreomycetidae</taxon>
        <taxon>Glomerellales</taxon>
        <taxon>Glomerellaceae</taxon>
        <taxon>Colletotrichum</taxon>
        <taxon>Colletotrichum destructivum species complex</taxon>
    </lineage>
</organism>
<dbReference type="GeneID" id="87948343"/>
<dbReference type="Proteomes" id="UP001322277">
    <property type="component" value="Chromosome 8"/>
</dbReference>
<name>A0AAX4IU72_9PEZI</name>
<dbReference type="KEGG" id="cdet:87948343"/>
<sequence length="264" mass="30032">MAFLKLFSKPVDCGSSAMKLEKEPFISSMTEENIVCNAIDPRLKRFLHLSLVFNLIAACGIFWSSTGKLSKKPVFPDVVYSPVLDVLQYENVVFTTGFDGGRTAYMGPPTLEREALWNDLYGFGTSMINRDQAAQLVNKTVPVADETGNYDGTYVVMLGVFHQLHCVNLLRKSLYKDKPWSTDPDDPMSLMHLEHCIDALRQAVMCSVDITPHPWTWKDSENKEVADVMHTCRNFDAIREWARTRNVFERGWNQSMRVPDPLQS</sequence>
<dbReference type="RefSeq" id="XP_062784050.1">
    <property type="nucleotide sequence ID" value="XM_062927999.1"/>
</dbReference>
<accession>A0AAX4IU72</accession>
<dbReference type="Pfam" id="PF11807">
    <property type="entry name" value="UstYa"/>
    <property type="match status" value="1"/>
</dbReference>
<evidence type="ECO:0000313" key="3">
    <source>
        <dbReference type="EMBL" id="WQF86829.1"/>
    </source>
</evidence>
<dbReference type="PANTHER" id="PTHR33365:SF4">
    <property type="entry name" value="CYCLOCHLOROTINE BIOSYNTHESIS PROTEIN O"/>
    <property type="match status" value="1"/>
</dbReference>
<dbReference type="InterPro" id="IPR021765">
    <property type="entry name" value="UstYa-like"/>
</dbReference>
<evidence type="ECO:0000256" key="2">
    <source>
        <dbReference type="ARBA" id="ARBA00035112"/>
    </source>
</evidence>
<dbReference type="AlphaFoldDB" id="A0AAX4IU72"/>
<reference evidence="4" key="1">
    <citation type="journal article" date="2023" name="bioRxiv">
        <title>Complete genome of the Medicago anthracnose fungus, Colletotrichum destructivum, reveals a mini-chromosome-like region within a core chromosome.</title>
        <authorList>
            <person name="Lapalu N."/>
            <person name="Simon A."/>
            <person name="Lu A."/>
            <person name="Plaumann P.-L."/>
            <person name="Amselem J."/>
            <person name="Pigne S."/>
            <person name="Auger A."/>
            <person name="Koch C."/>
            <person name="Dallery J.-F."/>
            <person name="O'Connell R.J."/>
        </authorList>
    </citation>
    <scope>NUCLEOTIDE SEQUENCE [LARGE SCALE GENOMIC DNA]</scope>
    <source>
        <strain evidence="4">CBS 520.97</strain>
    </source>
</reference>
<protein>
    <submittedName>
        <fullName evidence="3">Mycotoxin biosynthesis protein UstYa</fullName>
    </submittedName>
</protein>
<comment type="pathway">
    <text evidence="1">Mycotoxin biosynthesis.</text>
</comment>
<comment type="similarity">
    <text evidence="2">Belongs to the ustYa family.</text>
</comment>
<dbReference type="PANTHER" id="PTHR33365">
    <property type="entry name" value="YALI0B05434P"/>
    <property type="match status" value="1"/>
</dbReference>
<evidence type="ECO:0000313" key="4">
    <source>
        <dbReference type="Proteomes" id="UP001322277"/>
    </source>
</evidence>
<dbReference type="EMBL" id="CP137312">
    <property type="protein sequence ID" value="WQF86829.1"/>
    <property type="molecule type" value="Genomic_DNA"/>
</dbReference>
<evidence type="ECO:0000256" key="1">
    <source>
        <dbReference type="ARBA" id="ARBA00004685"/>
    </source>
</evidence>
<keyword evidence="4" id="KW-1185">Reference proteome</keyword>
<gene>
    <name evidence="3" type="ORF">CDEST_11843</name>
</gene>
<proteinExistence type="inferred from homology"/>
<dbReference type="GO" id="GO:0043386">
    <property type="term" value="P:mycotoxin biosynthetic process"/>
    <property type="evidence" value="ECO:0007669"/>
    <property type="project" value="InterPro"/>
</dbReference>